<organism evidence="3 4">
    <name type="scientific">Litorivivens lipolytica</name>
    <dbReference type="NCBI Taxonomy" id="1524264"/>
    <lineage>
        <taxon>Bacteria</taxon>
        <taxon>Pseudomonadati</taxon>
        <taxon>Pseudomonadota</taxon>
        <taxon>Gammaproteobacteria</taxon>
        <taxon>Litorivivens</taxon>
    </lineage>
</organism>
<evidence type="ECO:0000313" key="3">
    <source>
        <dbReference type="EMBL" id="MBB3047918.1"/>
    </source>
</evidence>
<dbReference type="EMBL" id="JACHWY010000002">
    <property type="protein sequence ID" value="MBB3047918.1"/>
    <property type="molecule type" value="Genomic_DNA"/>
</dbReference>
<dbReference type="PANTHER" id="PTHR43252">
    <property type="entry name" value="TRANSCRIPTIONAL REGULATOR YQJI"/>
    <property type="match status" value="1"/>
</dbReference>
<protein>
    <submittedName>
        <fullName evidence="3">DNA-binding PadR family transcriptional regulator</fullName>
    </submittedName>
</protein>
<dbReference type="InterPro" id="IPR018309">
    <property type="entry name" value="Tscrpt_reg_PadR_C"/>
</dbReference>
<evidence type="ECO:0000259" key="2">
    <source>
        <dbReference type="Pfam" id="PF10400"/>
    </source>
</evidence>
<dbReference type="PANTHER" id="PTHR43252:SF4">
    <property type="entry name" value="TRANSCRIPTIONAL REGULATORY PROTEIN"/>
    <property type="match status" value="1"/>
</dbReference>
<dbReference type="Pfam" id="PF10400">
    <property type="entry name" value="Vir_act_alpha_C"/>
    <property type="match status" value="1"/>
</dbReference>
<proteinExistence type="predicted"/>
<dbReference type="Pfam" id="PF03551">
    <property type="entry name" value="PadR"/>
    <property type="match status" value="1"/>
</dbReference>
<dbReference type="InterPro" id="IPR005149">
    <property type="entry name" value="Tscrpt_reg_PadR_N"/>
</dbReference>
<dbReference type="GO" id="GO:0003677">
    <property type="term" value="F:DNA binding"/>
    <property type="evidence" value="ECO:0007669"/>
    <property type="project" value="UniProtKB-KW"/>
</dbReference>
<keyword evidence="4" id="KW-1185">Reference proteome</keyword>
<dbReference type="Gene3D" id="6.10.140.190">
    <property type="match status" value="1"/>
</dbReference>
<comment type="caution">
    <text evidence="3">The sequence shown here is derived from an EMBL/GenBank/DDBJ whole genome shotgun (WGS) entry which is preliminary data.</text>
</comment>
<evidence type="ECO:0000259" key="1">
    <source>
        <dbReference type="Pfam" id="PF03551"/>
    </source>
</evidence>
<dbReference type="AlphaFoldDB" id="A0A7W4W5M1"/>
<dbReference type="Proteomes" id="UP000537130">
    <property type="component" value="Unassembled WGS sequence"/>
</dbReference>
<evidence type="ECO:0000313" key="4">
    <source>
        <dbReference type="Proteomes" id="UP000537130"/>
    </source>
</evidence>
<keyword evidence="3" id="KW-0238">DNA-binding</keyword>
<reference evidence="3 4" key="1">
    <citation type="submission" date="2020-08" db="EMBL/GenBank/DDBJ databases">
        <title>Genomic Encyclopedia of Type Strains, Phase III (KMG-III): the genomes of soil and plant-associated and newly described type strains.</title>
        <authorList>
            <person name="Whitman W."/>
        </authorList>
    </citation>
    <scope>NUCLEOTIDE SEQUENCE [LARGE SCALE GENOMIC DNA]</scope>
    <source>
        <strain evidence="3 4">CECT 8654</strain>
    </source>
</reference>
<dbReference type="InterPro" id="IPR036390">
    <property type="entry name" value="WH_DNA-bd_sf"/>
</dbReference>
<dbReference type="InterPro" id="IPR036388">
    <property type="entry name" value="WH-like_DNA-bd_sf"/>
</dbReference>
<dbReference type="RefSeq" id="WP_183410669.1">
    <property type="nucleotide sequence ID" value="NZ_JACHWY010000002.1"/>
</dbReference>
<dbReference type="Gene3D" id="1.10.10.10">
    <property type="entry name" value="Winged helix-like DNA-binding domain superfamily/Winged helix DNA-binding domain"/>
    <property type="match status" value="1"/>
</dbReference>
<sequence>MSLRHALLTALIEKPASGLELAKRFDRSIAYFWNATHQQIYRELSRMESEGLIESTPEENARGVKKKHRVLPAGRKELKRWISEGSEPAPLRDPMMVRLRAEGVVGPAGLADSLRAQRKQHLAKRALYREFEAKDYSEPPKDRAAALRYVVLKSGLKYEDYWIEMLDEALAVLEEFDAQPTEN</sequence>
<gene>
    <name evidence="3" type="ORF">FHR99_002184</name>
</gene>
<feature type="domain" description="Transcription regulator PadR C-terminal" evidence="2">
    <location>
        <begin position="91"/>
        <end position="174"/>
    </location>
</feature>
<name>A0A7W4W5M1_9GAMM</name>
<dbReference type="SUPFAM" id="SSF46785">
    <property type="entry name" value="Winged helix' DNA-binding domain"/>
    <property type="match status" value="1"/>
</dbReference>
<accession>A0A7W4W5M1</accession>
<feature type="domain" description="Transcription regulator PadR N-terminal" evidence="1">
    <location>
        <begin position="7"/>
        <end position="79"/>
    </location>
</feature>